<name>A0A2N8KKA3_9BURK</name>
<reference evidence="2 3" key="1">
    <citation type="submission" date="2018-01" db="EMBL/GenBank/DDBJ databases">
        <title>The draft genome of an aniline degradation strain ANB-1.</title>
        <authorList>
            <person name="Zhang L."/>
            <person name="Jiang J."/>
        </authorList>
    </citation>
    <scope>NUCLEOTIDE SEQUENCE [LARGE SCALE GENOMIC DNA]</scope>
    <source>
        <strain evidence="2 3">ANB-1</strain>
    </source>
</reference>
<protein>
    <submittedName>
        <fullName evidence="2">Uncharacterized protein</fullName>
    </submittedName>
</protein>
<organism evidence="2 3">
    <name type="scientific">Achromobacter pulmonis</name>
    <dbReference type="NCBI Taxonomy" id="1389932"/>
    <lineage>
        <taxon>Bacteria</taxon>
        <taxon>Pseudomonadati</taxon>
        <taxon>Pseudomonadota</taxon>
        <taxon>Betaproteobacteria</taxon>
        <taxon>Burkholderiales</taxon>
        <taxon>Alcaligenaceae</taxon>
        <taxon>Achromobacter</taxon>
    </lineage>
</organism>
<feature type="region of interest" description="Disordered" evidence="1">
    <location>
        <begin position="60"/>
        <end position="83"/>
    </location>
</feature>
<sequence length="83" mass="9080">MATCEQCEAIAANRRDAPGHENLISLGDVRSLDEHRRDVSHEAFTCAICGAEWNYRRDKRDPASGWSRGEAAPLAPDDAARAA</sequence>
<evidence type="ECO:0000313" key="2">
    <source>
        <dbReference type="EMBL" id="PND33886.1"/>
    </source>
</evidence>
<keyword evidence="3" id="KW-1185">Reference proteome</keyword>
<comment type="caution">
    <text evidence="2">The sequence shown here is derived from an EMBL/GenBank/DDBJ whole genome shotgun (WGS) entry which is preliminary data.</text>
</comment>
<evidence type="ECO:0000313" key="3">
    <source>
        <dbReference type="Proteomes" id="UP000235994"/>
    </source>
</evidence>
<evidence type="ECO:0000256" key="1">
    <source>
        <dbReference type="SAM" id="MobiDB-lite"/>
    </source>
</evidence>
<accession>A0A2N8KKA3</accession>
<dbReference type="RefSeq" id="WP_102771967.1">
    <property type="nucleotide sequence ID" value="NZ_POQS01000002.1"/>
</dbReference>
<dbReference type="Proteomes" id="UP000235994">
    <property type="component" value="Unassembled WGS sequence"/>
</dbReference>
<dbReference type="AlphaFoldDB" id="A0A2N8KKA3"/>
<proteinExistence type="predicted"/>
<gene>
    <name evidence="2" type="ORF">C1I89_06410</name>
</gene>
<dbReference type="EMBL" id="POQS01000002">
    <property type="protein sequence ID" value="PND33886.1"/>
    <property type="molecule type" value="Genomic_DNA"/>
</dbReference>